<dbReference type="InterPro" id="IPR005170">
    <property type="entry name" value="Transptr-assoc_dom"/>
</dbReference>
<evidence type="ECO:0000313" key="14">
    <source>
        <dbReference type="EMBL" id="TXH85622.1"/>
    </source>
</evidence>
<dbReference type="AlphaFoldDB" id="C4ZPD9"/>
<comment type="subcellular location">
    <subcellularLocation>
        <location evidence="1">Membrane</location>
        <topology evidence="1">Multi-pass membrane protein</topology>
    </subcellularLocation>
</comment>
<protein>
    <submittedName>
        <fullName evidence="14">HlyC/CorC family transporter</fullName>
    </submittedName>
</protein>
<keyword evidence="3" id="KW-0677">Repeat</keyword>
<proteinExistence type="predicted"/>
<dbReference type="FunFam" id="3.30.465.10:FF:000023">
    <property type="entry name" value="Magnesium and cobalt transporter"/>
    <property type="match status" value="1"/>
</dbReference>
<name>C4ZPD9_THASP</name>
<dbReference type="InterPro" id="IPR000644">
    <property type="entry name" value="CBS_dom"/>
</dbReference>
<dbReference type="Proteomes" id="UP000002186">
    <property type="component" value="Chromosome"/>
</dbReference>
<feature type="domain" description="CNNM transmembrane" evidence="12">
    <location>
        <begin position="1"/>
        <end position="196"/>
    </location>
</feature>
<evidence type="ECO:0000256" key="2">
    <source>
        <dbReference type="ARBA" id="ARBA00022692"/>
    </source>
</evidence>
<dbReference type="InterPro" id="IPR036318">
    <property type="entry name" value="FAD-bd_PCMH-like_sf"/>
</dbReference>
<dbReference type="Gene3D" id="3.30.465.10">
    <property type="match status" value="1"/>
</dbReference>
<evidence type="ECO:0000256" key="6">
    <source>
        <dbReference type="ARBA" id="ARBA00023136"/>
    </source>
</evidence>
<keyword evidence="15" id="KW-1185">Reference proteome</keyword>
<dbReference type="GO" id="GO:0005886">
    <property type="term" value="C:plasma membrane"/>
    <property type="evidence" value="ECO:0007669"/>
    <property type="project" value="TreeGrafter"/>
</dbReference>
<dbReference type="SUPFAM" id="SSF56176">
    <property type="entry name" value="FAD-binding/transporter-associated domain-like"/>
    <property type="match status" value="1"/>
</dbReference>
<evidence type="ECO:0000256" key="5">
    <source>
        <dbReference type="ARBA" id="ARBA00023122"/>
    </source>
</evidence>
<feature type="transmembrane region" description="Helical" evidence="10">
    <location>
        <begin position="141"/>
        <end position="164"/>
    </location>
</feature>
<keyword evidence="5 7" id="KW-0129">CBS domain</keyword>
<dbReference type="EMBL" id="CP001281">
    <property type="protein sequence ID" value="ACK54335.1"/>
    <property type="molecule type" value="Genomic_DNA"/>
</dbReference>
<dbReference type="SUPFAM" id="SSF54631">
    <property type="entry name" value="CBS-domain pair"/>
    <property type="match status" value="1"/>
</dbReference>
<sequence length="447" mass="48807">MEILFLIGLIVLNGVFAMSEIALVTARRARLARLAEEGDGAAEVAIKLGEDPTRFLSTIQIGITSIGVLNGIVGEAALAGPLSDWLQVLGMEQRVSEIGSTVLVVVVITYVSIVVGELVPKRIGQIDPEGIARLVARPMNVLSIASRPFVYLLAGSTALLLRIMGQRESTGPSVTEEEIHAMLVEGSEAGVIEKSEHDMVRNVFRLDDRQIGSLMVPRADIVSLDLERPLEENLELVASSSYSSFPVCRGGLDDILGIASAKKLFNQSLRGEPIDLARELQPAVYVPESLTGMELLDQFRSSGTYTVFVIDEYGEIQGMVTLHDVIESVTGEFLPHDTEEAWAVQREDGSWLLDGLIPIVELKDRLGIKTVPEEEKGRYHTLSGMVMWLLGRLPGTGDIATWENWRFEVIDLDGKRIDKVLASRLPEPADEIGAEQEASPEDRGETA</sequence>
<dbReference type="PANTHER" id="PTHR22777:SF17">
    <property type="entry name" value="UPF0053 PROTEIN SLL0260"/>
    <property type="match status" value="1"/>
</dbReference>
<dbReference type="PROSITE" id="PS51846">
    <property type="entry name" value="CNNM"/>
    <property type="match status" value="1"/>
</dbReference>
<reference evidence="15" key="1">
    <citation type="submission" date="2009-05" db="EMBL/GenBank/DDBJ databases">
        <title>Complete sequence of chromosome of Thauera sp. MZ1T.</title>
        <authorList>
            <consortium name="US DOE Joint Genome Institute"/>
            <person name="Lucas S."/>
            <person name="Copeland A."/>
            <person name="Lapidus A."/>
            <person name="Glavina del Rio T."/>
            <person name="Dalin E."/>
            <person name="Tice H."/>
            <person name="Bruce D."/>
            <person name="Goodwin L."/>
            <person name="Pitluck S."/>
            <person name="Sims D."/>
            <person name="Brettin T."/>
            <person name="Detter J.C."/>
            <person name="Han C."/>
            <person name="Larimer F."/>
            <person name="Land M."/>
            <person name="Hauser L."/>
            <person name="Kyrpides N."/>
            <person name="Mikhailova N."/>
            <person name="Sayler G.S."/>
        </authorList>
    </citation>
    <scope>NUCLEOTIDE SEQUENCE [LARGE SCALE GENOMIC DNA]</scope>
    <source>
        <strain evidence="15">MZ1T</strain>
    </source>
</reference>
<dbReference type="Pfam" id="PF00571">
    <property type="entry name" value="CBS"/>
    <property type="match status" value="1"/>
</dbReference>
<dbReference type="Pfam" id="PF01595">
    <property type="entry name" value="CNNM"/>
    <property type="match status" value="1"/>
</dbReference>
<feature type="domain" description="CBS" evidence="11">
    <location>
        <begin position="276"/>
        <end position="338"/>
    </location>
</feature>
<organism evidence="13 15">
    <name type="scientific">Thauera aminoaromatica</name>
    <dbReference type="NCBI Taxonomy" id="164330"/>
    <lineage>
        <taxon>Bacteria</taxon>
        <taxon>Pseudomonadati</taxon>
        <taxon>Pseudomonadota</taxon>
        <taxon>Betaproteobacteria</taxon>
        <taxon>Rhodocyclales</taxon>
        <taxon>Zoogloeaceae</taxon>
        <taxon>Thauera</taxon>
    </lineage>
</organism>
<dbReference type="PROSITE" id="PS51371">
    <property type="entry name" value="CBS"/>
    <property type="match status" value="2"/>
</dbReference>
<accession>C4ZPD9</accession>
<dbReference type="PANTHER" id="PTHR22777">
    <property type="entry name" value="HEMOLYSIN-RELATED"/>
    <property type="match status" value="1"/>
</dbReference>
<feature type="region of interest" description="Disordered" evidence="9">
    <location>
        <begin position="426"/>
        <end position="447"/>
    </location>
</feature>
<dbReference type="InterPro" id="IPR046342">
    <property type="entry name" value="CBS_dom_sf"/>
</dbReference>
<gene>
    <name evidence="13" type="ordered locus">Tmz1t_1577</name>
    <name evidence="14" type="ORF">E6Q80_09495</name>
</gene>
<evidence type="ECO:0000313" key="13">
    <source>
        <dbReference type="EMBL" id="ACK54335.1"/>
    </source>
</evidence>
<feature type="transmembrane region" description="Helical" evidence="10">
    <location>
        <begin position="98"/>
        <end position="120"/>
    </location>
</feature>
<dbReference type="HOGENOM" id="CLU_015237_4_0_4"/>
<dbReference type="eggNOG" id="COG1253">
    <property type="taxonomic scope" value="Bacteria"/>
</dbReference>
<reference evidence="13 15" key="2">
    <citation type="journal article" date="2012" name="Stand. Genomic Sci.">
        <title>Complete genome sequence of Thauera aminoaromatica strain MZ1T.</title>
        <authorList>
            <person name="Jiang K."/>
            <person name="Sanseverino J."/>
            <person name="Chauhan A."/>
            <person name="Lucas S."/>
            <person name="Copeland A."/>
            <person name="Lapidus A."/>
            <person name="Del Rio T.G."/>
            <person name="Dalin E."/>
            <person name="Tice H."/>
            <person name="Bruce D."/>
            <person name="Goodwin L."/>
            <person name="Pitluck S."/>
            <person name="Sims D."/>
            <person name="Brettin T."/>
            <person name="Detter J.C."/>
            <person name="Han C."/>
            <person name="Chang Y.J."/>
            <person name="Larimer F."/>
            <person name="Land M."/>
            <person name="Hauser L."/>
            <person name="Kyrpides N.C."/>
            <person name="Mikhailova N."/>
            <person name="Moser S."/>
            <person name="Jegier P."/>
            <person name="Close D."/>
            <person name="Debruyn J.M."/>
            <person name="Wang Y."/>
            <person name="Layton A.C."/>
            <person name="Allen M.S."/>
            <person name="Sayler G.S."/>
        </authorList>
    </citation>
    <scope>NUCLEOTIDE SEQUENCE [LARGE SCALE GENOMIC DNA]</scope>
    <source>
        <strain evidence="13 15">MZ1T</strain>
    </source>
</reference>
<dbReference type="SMART" id="SM01091">
    <property type="entry name" value="CorC_HlyC"/>
    <property type="match status" value="1"/>
</dbReference>
<dbReference type="Proteomes" id="UP000321192">
    <property type="component" value="Unassembled WGS sequence"/>
</dbReference>
<evidence type="ECO:0000256" key="3">
    <source>
        <dbReference type="ARBA" id="ARBA00022737"/>
    </source>
</evidence>
<accession>A0A5C7SQC4</accession>
<dbReference type="OrthoDB" id="9797674at2"/>
<evidence type="ECO:0000256" key="10">
    <source>
        <dbReference type="SAM" id="Phobius"/>
    </source>
</evidence>
<dbReference type="KEGG" id="tmz:Tmz1t_1577"/>
<evidence type="ECO:0000256" key="4">
    <source>
        <dbReference type="ARBA" id="ARBA00022989"/>
    </source>
</evidence>
<dbReference type="InterPro" id="IPR016169">
    <property type="entry name" value="FAD-bd_PCMH_sub2"/>
</dbReference>
<dbReference type="Pfam" id="PF03471">
    <property type="entry name" value="CorC_HlyC"/>
    <property type="match status" value="1"/>
</dbReference>
<keyword evidence="4 8" id="KW-1133">Transmembrane helix</keyword>
<evidence type="ECO:0000256" key="9">
    <source>
        <dbReference type="SAM" id="MobiDB-lite"/>
    </source>
</evidence>
<evidence type="ECO:0000259" key="12">
    <source>
        <dbReference type="PROSITE" id="PS51846"/>
    </source>
</evidence>
<evidence type="ECO:0000256" key="1">
    <source>
        <dbReference type="ARBA" id="ARBA00004141"/>
    </source>
</evidence>
<dbReference type="InterPro" id="IPR002550">
    <property type="entry name" value="CNNM"/>
</dbReference>
<keyword evidence="6 8" id="KW-0472">Membrane</keyword>
<dbReference type="STRING" id="85643.Tmz1t_1577"/>
<evidence type="ECO:0000259" key="11">
    <source>
        <dbReference type="PROSITE" id="PS51371"/>
    </source>
</evidence>
<dbReference type="Gene3D" id="3.10.580.10">
    <property type="entry name" value="CBS-domain"/>
    <property type="match status" value="1"/>
</dbReference>
<dbReference type="RefSeq" id="WP_004323555.1">
    <property type="nucleotide sequence ID" value="NC_011662.2"/>
</dbReference>
<evidence type="ECO:0000313" key="16">
    <source>
        <dbReference type="Proteomes" id="UP000321192"/>
    </source>
</evidence>
<keyword evidence="2 8" id="KW-0812">Transmembrane</keyword>
<dbReference type="EMBL" id="SSFD01000140">
    <property type="protein sequence ID" value="TXH85622.1"/>
    <property type="molecule type" value="Genomic_DNA"/>
</dbReference>
<evidence type="ECO:0000256" key="7">
    <source>
        <dbReference type="PROSITE-ProRule" id="PRU00703"/>
    </source>
</evidence>
<evidence type="ECO:0000256" key="8">
    <source>
        <dbReference type="PROSITE-ProRule" id="PRU01193"/>
    </source>
</evidence>
<evidence type="ECO:0000313" key="15">
    <source>
        <dbReference type="Proteomes" id="UP000002186"/>
    </source>
</evidence>
<dbReference type="GO" id="GO:0050660">
    <property type="term" value="F:flavin adenine dinucleotide binding"/>
    <property type="evidence" value="ECO:0007669"/>
    <property type="project" value="InterPro"/>
</dbReference>
<dbReference type="InterPro" id="IPR044751">
    <property type="entry name" value="Ion_transp-like_CBS"/>
</dbReference>
<feature type="domain" description="CBS" evidence="11">
    <location>
        <begin position="215"/>
        <end position="274"/>
    </location>
</feature>
<dbReference type="CDD" id="cd04590">
    <property type="entry name" value="CBS_pair_CorC_HlyC_assoc"/>
    <property type="match status" value="1"/>
</dbReference>
<reference evidence="14 16" key="3">
    <citation type="submission" date="2018-09" db="EMBL/GenBank/DDBJ databases">
        <title>Metagenome Assembled Genomes from an Advanced Water Purification Facility.</title>
        <authorList>
            <person name="Stamps B.W."/>
            <person name="Spear J.R."/>
        </authorList>
    </citation>
    <scope>NUCLEOTIDE SEQUENCE [LARGE SCALE GENOMIC DNA]</scope>
    <source>
        <strain evidence="14">Bin_27_1</strain>
    </source>
</reference>